<dbReference type="Proteomes" id="UP000248646">
    <property type="component" value="Unassembled WGS sequence"/>
</dbReference>
<reference evidence="1 2" key="1">
    <citation type="submission" date="2018-06" db="EMBL/GenBank/DDBJ databases">
        <title>Genomic Encyclopedia of Type Strains, Phase IV (KMG-IV): sequencing the most valuable type-strain genomes for metagenomic binning, comparative biology and taxonomic classification.</title>
        <authorList>
            <person name="Goeker M."/>
        </authorList>
    </citation>
    <scope>NUCLEOTIDE SEQUENCE [LARGE SCALE GENOMIC DNA]</scope>
    <source>
        <strain evidence="1 2">DSM 5</strain>
    </source>
</reference>
<organism evidence="1 2">
    <name type="scientific">Psychrobacillus insolitus</name>
    <dbReference type="NCBI Taxonomy" id="1461"/>
    <lineage>
        <taxon>Bacteria</taxon>
        <taxon>Bacillati</taxon>
        <taxon>Bacillota</taxon>
        <taxon>Bacilli</taxon>
        <taxon>Bacillales</taxon>
        <taxon>Bacillaceae</taxon>
        <taxon>Psychrobacillus</taxon>
    </lineage>
</organism>
<sequence length="33" mass="3912">MPFRTNDLIIPFMDDVADESKLEETKEENNKNK</sequence>
<comment type="caution">
    <text evidence="1">The sequence shown here is derived from an EMBL/GenBank/DDBJ whole genome shotgun (WGS) entry which is preliminary data.</text>
</comment>
<dbReference type="AlphaFoldDB" id="A0A2W7PBX1"/>
<evidence type="ECO:0000313" key="2">
    <source>
        <dbReference type="Proteomes" id="UP000248646"/>
    </source>
</evidence>
<name>A0A2W7PBX1_9BACI</name>
<protein>
    <submittedName>
        <fullName evidence="1">Uncharacterized protein</fullName>
    </submittedName>
</protein>
<proteinExistence type="predicted"/>
<accession>A0A2W7PBX1</accession>
<evidence type="ECO:0000313" key="1">
    <source>
        <dbReference type="EMBL" id="PZX04519.1"/>
    </source>
</evidence>
<dbReference type="EMBL" id="QKZI01000004">
    <property type="protein sequence ID" value="PZX04519.1"/>
    <property type="molecule type" value="Genomic_DNA"/>
</dbReference>
<keyword evidence="2" id="KW-1185">Reference proteome</keyword>
<gene>
    <name evidence="1" type="ORF">C7437_10430</name>
</gene>